<dbReference type="OrthoDB" id="9792148at2"/>
<keyword evidence="6" id="KW-1185">Reference proteome</keyword>
<name>U7UJW1_9FIRM</name>
<dbReference type="InterPro" id="IPR041522">
    <property type="entry name" value="CdaR_GGDEF"/>
</dbReference>
<evidence type="ECO:0000259" key="2">
    <source>
        <dbReference type="Pfam" id="PF05651"/>
    </source>
</evidence>
<dbReference type="PANTHER" id="PTHR33744:SF15">
    <property type="entry name" value="CARBOHYDRATE DIACID REGULATOR"/>
    <property type="match status" value="1"/>
</dbReference>
<organism evidence="5 6">
    <name type="scientific">Megasphaera vaginalis</name>
    <name type="common">ex Srinivasan et al. 2021</name>
    <dbReference type="NCBI Taxonomy" id="1111454"/>
    <lineage>
        <taxon>Bacteria</taxon>
        <taxon>Bacillati</taxon>
        <taxon>Bacillota</taxon>
        <taxon>Negativicutes</taxon>
        <taxon>Veillonellales</taxon>
        <taxon>Veillonellaceae</taxon>
        <taxon>Megasphaera</taxon>
    </lineage>
</organism>
<evidence type="ECO:0000259" key="3">
    <source>
        <dbReference type="Pfam" id="PF13556"/>
    </source>
</evidence>
<dbReference type="PANTHER" id="PTHR33744">
    <property type="entry name" value="CARBOHYDRATE DIACID REGULATOR"/>
    <property type="match status" value="1"/>
</dbReference>
<dbReference type="Proteomes" id="UP000017090">
    <property type="component" value="Unassembled WGS sequence"/>
</dbReference>
<evidence type="ECO:0000313" key="5">
    <source>
        <dbReference type="EMBL" id="ERT58753.1"/>
    </source>
</evidence>
<dbReference type="eggNOG" id="COG3835">
    <property type="taxonomic scope" value="Bacteria"/>
</dbReference>
<proteinExistence type="inferred from homology"/>
<dbReference type="AlphaFoldDB" id="U7UJW1"/>
<dbReference type="Pfam" id="PF05651">
    <property type="entry name" value="Diacid_rec"/>
    <property type="match status" value="1"/>
</dbReference>
<dbReference type="EMBL" id="AWXA01000041">
    <property type="protein sequence ID" value="ERT58753.1"/>
    <property type="molecule type" value="Genomic_DNA"/>
</dbReference>
<evidence type="ECO:0000259" key="4">
    <source>
        <dbReference type="Pfam" id="PF17853"/>
    </source>
</evidence>
<evidence type="ECO:0000313" key="6">
    <source>
        <dbReference type="Proteomes" id="UP000017090"/>
    </source>
</evidence>
<dbReference type="Pfam" id="PF17853">
    <property type="entry name" value="GGDEF_2"/>
    <property type="match status" value="1"/>
</dbReference>
<comment type="caution">
    <text evidence="5">The sequence shown here is derived from an EMBL/GenBank/DDBJ whole genome shotgun (WGS) entry which is preliminary data.</text>
</comment>
<comment type="similarity">
    <text evidence="1">Belongs to the CdaR family.</text>
</comment>
<reference evidence="5 6" key="1">
    <citation type="submission" date="2013-09" db="EMBL/GenBank/DDBJ databases">
        <authorList>
            <person name="Durkin A.S."/>
            <person name="Haft D.R."/>
            <person name="McCorrison J."/>
            <person name="Torralba M."/>
            <person name="Gillis M."/>
            <person name="Haft D.H."/>
            <person name="Methe B."/>
            <person name="Sutton G."/>
            <person name="Nelson K.E."/>
        </authorList>
    </citation>
    <scope>NUCLEOTIDE SEQUENCE [LARGE SCALE GENOMIC DNA]</scope>
    <source>
        <strain evidence="5 6">BV3C16-1</strain>
    </source>
</reference>
<gene>
    <name evidence="5" type="ORF">HMPREF1250_1906</name>
</gene>
<dbReference type="PATRIC" id="fig|1111454.3.peg.1574"/>
<feature type="domain" description="CdaR GGDEF-like" evidence="4">
    <location>
        <begin position="150"/>
        <end position="255"/>
    </location>
</feature>
<feature type="domain" description="PucR C-terminal helix-turn-helix" evidence="3">
    <location>
        <begin position="301"/>
        <end position="356"/>
    </location>
</feature>
<dbReference type="InterPro" id="IPR051448">
    <property type="entry name" value="CdaR-like_regulators"/>
</dbReference>
<dbReference type="InterPro" id="IPR025736">
    <property type="entry name" value="PucR_C-HTH_dom"/>
</dbReference>
<dbReference type="Gene3D" id="1.10.10.2840">
    <property type="entry name" value="PucR C-terminal helix-turn-helix domain"/>
    <property type="match status" value="1"/>
</dbReference>
<accession>U7UJW1</accession>
<dbReference type="InterPro" id="IPR008599">
    <property type="entry name" value="Diacid_rec"/>
</dbReference>
<feature type="domain" description="Putative sugar diacid recognition" evidence="2">
    <location>
        <begin position="7"/>
        <end position="133"/>
    </location>
</feature>
<dbReference type="RefSeq" id="WP_023054052.1">
    <property type="nucleotide sequence ID" value="NZ_AWXA01000041.1"/>
</dbReference>
<evidence type="ECO:0000256" key="1">
    <source>
        <dbReference type="ARBA" id="ARBA00006754"/>
    </source>
</evidence>
<protein>
    <submittedName>
        <fullName evidence="5">Putative sugar diacid recognition</fullName>
    </submittedName>
</protein>
<dbReference type="Pfam" id="PF13556">
    <property type="entry name" value="HTH_30"/>
    <property type="match status" value="1"/>
</dbReference>
<dbReference type="InterPro" id="IPR042070">
    <property type="entry name" value="PucR_C-HTH_sf"/>
</dbReference>
<sequence length="363" mass="41477">MLSNHISRRLAQQIVDTVKDTCTYDANYISPDGIIYASTDAKRVGTYHEIGHTVAKEGTAIEVTEENVFYGTHCGVNLPFTYHGKLIAVIGITGAPEKVRRYAYLAQRITTLILREQELEAKAHTERTHTRYIAQSLLHGPLPAHEFLVAYIRLSLTEPYRCLLIELNHHYNPANLSMIEQRVYAAFKQTGTVFYLAEYPNHYILLSEESRYQTWHRALKKLAQENKGIIRLAIGTPHQLEQVRQSYEEALIVLQSLPAALAVGRYETLTLELLIGSLSESQRRCYLTNTVANLREKERRYLMAYFEHNLSLQGAAASLFIHKNTLTYHLQKIKNATGYDPHRFKDAVALYLGCKIAADRKRQ</sequence>